<comment type="similarity">
    <text evidence="2">Belongs to the bacterial ring-hydroxylating dioxygenase alpha subunit family.</text>
</comment>
<dbReference type="RefSeq" id="WP_158958297.1">
    <property type="nucleotide sequence ID" value="NZ_CP046916.1"/>
</dbReference>
<keyword evidence="3" id="KW-0001">2Fe-2S</keyword>
<dbReference type="PANTHER" id="PTHR43756">
    <property type="entry name" value="CHOLINE MONOOXYGENASE, CHLOROPLASTIC"/>
    <property type="match status" value="1"/>
</dbReference>
<keyword evidence="6" id="KW-0408">Iron</keyword>
<dbReference type="GO" id="GO:0005506">
    <property type="term" value="F:iron ion binding"/>
    <property type="evidence" value="ECO:0007669"/>
    <property type="project" value="InterPro"/>
</dbReference>
<comment type="cofactor">
    <cofactor evidence="1">
        <name>Fe cation</name>
        <dbReference type="ChEBI" id="CHEBI:24875"/>
    </cofactor>
</comment>
<dbReference type="SUPFAM" id="SSF55961">
    <property type="entry name" value="Bet v1-like"/>
    <property type="match status" value="1"/>
</dbReference>
<dbReference type="EMBL" id="CP046916">
    <property type="protein sequence ID" value="QGZ66704.1"/>
    <property type="molecule type" value="Genomic_DNA"/>
</dbReference>
<dbReference type="InterPro" id="IPR001663">
    <property type="entry name" value="Rng_hydr_dOase-A"/>
</dbReference>
<dbReference type="InterPro" id="IPR036922">
    <property type="entry name" value="Rieske_2Fe-2S_sf"/>
</dbReference>
<dbReference type="Proteomes" id="UP000433577">
    <property type="component" value="Chromosome 4"/>
</dbReference>
<keyword evidence="10" id="KW-1185">Reference proteome</keyword>
<dbReference type="Pfam" id="PF00355">
    <property type="entry name" value="Rieske"/>
    <property type="match status" value="1"/>
</dbReference>
<dbReference type="AlphaFoldDB" id="A0A7Z2GS49"/>
<sequence length="410" mass="46062">MIQEATINTVRALLEARREGHSLEGAFYTDAALFDLDIEAVFSNEWLFACNVAEIPRAGDYVTLRIGATSVVVVRGEDGGVAAFFNTCRHRGSVLCTEAHGHVKKFVCPYHQWVYDLDGSLRHARQMPDRFDRSAHGLGRVPVETLCGMVYLCLGETPPDFSRFKAAVSPYIAPHRPERTRVAWSETIVEEANWKLVIENNRECYHCAGSHPELLETLVEFALPDDPRGTQDFQALMSEKTARWEALDLPHLPASGGTEFRCIRLPLRRGALSFTMDGRAACRKLLGEFREPDLGSVRMFRVPNNWNHFLADHILHFRVLPLAPNRTALTTTWLVHEDAVEGVDYDIETLTAVWRATNAQDAALVAHNQAGVSSRGYRPGTYAPAEFMLNHFTDWYAAKLRAYLDAYGDA</sequence>
<name>A0A7Z2GS49_9BURK</name>
<dbReference type="KEGG" id="pacs:FAZ98_33710"/>
<dbReference type="OrthoDB" id="9790995at2"/>
<feature type="domain" description="Rieske" evidence="8">
    <location>
        <begin position="47"/>
        <end position="152"/>
    </location>
</feature>
<gene>
    <name evidence="9" type="ORF">FAZ98_33710</name>
</gene>
<keyword evidence="5" id="KW-0560">Oxidoreductase</keyword>
<evidence type="ECO:0000256" key="3">
    <source>
        <dbReference type="ARBA" id="ARBA00022714"/>
    </source>
</evidence>
<dbReference type="CDD" id="cd08884">
    <property type="entry name" value="RHO_alpha_C_GbcA-like"/>
    <property type="match status" value="1"/>
</dbReference>
<dbReference type="Gene3D" id="2.102.10.10">
    <property type="entry name" value="Rieske [2Fe-2S] iron-sulphur domain"/>
    <property type="match status" value="1"/>
</dbReference>
<evidence type="ECO:0000313" key="9">
    <source>
        <dbReference type="EMBL" id="QGZ66704.1"/>
    </source>
</evidence>
<dbReference type="GO" id="GO:0051537">
    <property type="term" value="F:2 iron, 2 sulfur cluster binding"/>
    <property type="evidence" value="ECO:0007669"/>
    <property type="project" value="UniProtKB-KW"/>
</dbReference>
<dbReference type="Gene3D" id="3.90.380.10">
    <property type="entry name" value="Naphthalene 1,2-dioxygenase Alpha Subunit, Chain A, domain 1"/>
    <property type="match status" value="1"/>
</dbReference>
<dbReference type="CDD" id="cd03469">
    <property type="entry name" value="Rieske_RO_Alpha_N"/>
    <property type="match status" value="1"/>
</dbReference>
<evidence type="ECO:0000256" key="5">
    <source>
        <dbReference type="ARBA" id="ARBA00023002"/>
    </source>
</evidence>
<evidence type="ECO:0000256" key="2">
    <source>
        <dbReference type="ARBA" id="ARBA00008751"/>
    </source>
</evidence>
<protein>
    <submittedName>
        <fullName evidence="9">Rieske 2Fe-2S domain-containing protein</fullName>
    </submittedName>
</protein>
<keyword evidence="7" id="KW-0411">Iron-sulfur</keyword>
<dbReference type="GO" id="GO:0016491">
    <property type="term" value="F:oxidoreductase activity"/>
    <property type="evidence" value="ECO:0007669"/>
    <property type="project" value="UniProtKB-KW"/>
</dbReference>
<dbReference type="InterPro" id="IPR015879">
    <property type="entry name" value="Ring_hydroxy_dOase_asu_C_dom"/>
</dbReference>
<dbReference type="PANTHER" id="PTHR43756:SF5">
    <property type="entry name" value="CHOLINE MONOOXYGENASE, CHLOROPLASTIC"/>
    <property type="match status" value="1"/>
</dbReference>
<dbReference type="SUPFAM" id="SSF50022">
    <property type="entry name" value="ISP domain"/>
    <property type="match status" value="1"/>
</dbReference>
<evidence type="ECO:0000256" key="6">
    <source>
        <dbReference type="ARBA" id="ARBA00023004"/>
    </source>
</evidence>
<dbReference type="Pfam" id="PF00848">
    <property type="entry name" value="Ring_hydroxyl_A"/>
    <property type="match status" value="1"/>
</dbReference>
<dbReference type="PRINTS" id="PR00090">
    <property type="entry name" value="RNGDIOXGNASE"/>
</dbReference>
<evidence type="ECO:0000259" key="8">
    <source>
        <dbReference type="PROSITE" id="PS51296"/>
    </source>
</evidence>
<dbReference type="PROSITE" id="PS51296">
    <property type="entry name" value="RIESKE"/>
    <property type="match status" value="1"/>
</dbReference>
<evidence type="ECO:0000256" key="7">
    <source>
        <dbReference type="ARBA" id="ARBA00023014"/>
    </source>
</evidence>
<evidence type="ECO:0000313" key="10">
    <source>
        <dbReference type="Proteomes" id="UP000433577"/>
    </source>
</evidence>
<accession>A0A7Z2GS49</accession>
<organism evidence="9 10">
    <name type="scientific">Paraburkholderia acidisoli</name>
    <dbReference type="NCBI Taxonomy" id="2571748"/>
    <lineage>
        <taxon>Bacteria</taxon>
        <taxon>Pseudomonadati</taxon>
        <taxon>Pseudomonadota</taxon>
        <taxon>Betaproteobacteria</taxon>
        <taxon>Burkholderiales</taxon>
        <taxon>Burkholderiaceae</taxon>
        <taxon>Paraburkholderia</taxon>
    </lineage>
</organism>
<reference evidence="9 10" key="1">
    <citation type="submission" date="2019-12" db="EMBL/GenBank/DDBJ databases">
        <title>Paraburkholderia acidiphila 7Q-K02 sp. nov and Paraburkholderia acidisoli DHF22 sp. nov., two strains isolated from forest soil.</title>
        <authorList>
            <person name="Gao Z."/>
            <person name="Qiu L."/>
        </authorList>
    </citation>
    <scope>NUCLEOTIDE SEQUENCE [LARGE SCALE GENOMIC DNA]</scope>
    <source>
        <strain evidence="9 10">DHF22</strain>
    </source>
</reference>
<dbReference type="InterPro" id="IPR017941">
    <property type="entry name" value="Rieske_2Fe-2S"/>
</dbReference>
<evidence type="ECO:0000256" key="1">
    <source>
        <dbReference type="ARBA" id="ARBA00001962"/>
    </source>
</evidence>
<proteinExistence type="inferred from homology"/>
<evidence type="ECO:0000256" key="4">
    <source>
        <dbReference type="ARBA" id="ARBA00022723"/>
    </source>
</evidence>
<keyword evidence="4" id="KW-0479">Metal-binding</keyword>